<name>A0A8X6G2E6_TRICU</name>
<evidence type="ECO:0000313" key="1">
    <source>
        <dbReference type="EMBL" id="GFQ92834.1"/>
    </source>
</evidence>
<evidence type="ECO:0000313" key="2">
    <source>
        <dbReference type="Proteomes" id="UP000887116"/>
    </source>
</evidence>
<proteinExistence type="predicted"/>
<dbReference type="AlphaFoldDB" id="A0A8X6G2E6"/>
<comment type="caution">
    <text evidence="1">The sequence shown here is derived from an EMBL/GenBank/DDBJ whole genome shotgun (WGS) entry which is preliminary data.</text>
</comment>
<dbReference type="EMBL" id="BMAO01024082">
    <property type="protein sequence ID" value="GFQ92834.1"/>
    <property type="molecule type" value="Genomic_DNA"/>
</dbReference>
<reference evidence="1" key="1">
    <citation type="submission" date="2020-07" db="EMBL/GenBank/DDBJ databases">
        <title>Multicomponent nature underlies the extraordinary mechanical properties of spider dragline silk.</title>
        <authorList>
            <person name="Kono N."/>
            <person name="Nakamura H."/>
            <person name="Mori M."/>
            <person name="Yoshida Y."/>
            <person name="Ohtoshi R."/>
            <person name="Malay A.D."/>
            <person name="Moran D.A.P."/>
            <person name="Tomita M."/>
            <person name="Numata K."/>
            <person name="Arakawa K."/>
        </authorList>
    </citation>
    <scope>NUCLEOTIDE SEQUENCE</scope>
</reference>
<organism evidence="1 2">
    <name type="scientific">Trichonephila clavata</name>
    <name type="common">Joro spider</name>
    <name type="synonym">Nephila clavata</name>
    <dbReference type="NCBI Taxonomy" id="2740835"/>
    <lineage>
        <taxon>Eukaryota</taxon>
        <taxon>Metazoa</taxon>
        <taxon>Ecdysozoa</taxon>
        <taxon>Arthropoda</taxon>
        <taxon>Chelicerata</taxon>
        <taxon>Arachnida</taxon>
        <taxon>Araneae</taxon>
        <taxon>Araneomorphae</taxon>
        <taxon>Entelegynae</taxon>
        <taxon>Araneoidea</taxon>
        <taxon>Nephilidae</taxon>
        <taxon>Trichonephila</taxon>
    </lineage>
</organism>
<sequence length="125" mass="14463">MLRASYSHKDLINKGLVNEGTRQLFHFTHPYAHYTNLQCALLNEREYYPPMTKNNHQERLSVLLDEWDPGSSLNRFELLLDPPVQILVLNSAKSGTLHIIQDPSTCCKVRTKQLKCNAAARRRQM</sequence>
<protein>
    <submittedName>
        <fullName evidence="1">Uncharacterized protein</fullName>
    </submittedName>
</protein>
<keyword evidence="2" id="KW-1185">Reference proteome</keyword>
<accession>A0A8X6G2E6</accession>
<gene>
    <name evidence="1" type="ORF">TNCT_629161</name>
</gene>
<dbReference type="Proteomes" id="UP000887116">
    <property type="component" value="Unassembled WGS sequence"/>
</dbReference>